<dbReference type="Proteomes" id="UP001229421">
    <property type="component" value="Unassembled WGS sequence"/>
</dbReference>
<comment type="caution">
    <text evidence="1">The sequence shown here is derived from an EMBL/GenBank/DDBJ whole genome shotgun (WGS) entry which is preliminary data.</text>
</comment>
<organism evidence="1 2">
    <name type="scientific">Tagetes erecta</name>
    <name type="common">African marigold</name>
    <dbReference type="NCBI Taxonomy" id="13708"/>
    <lineage>
        <taxon>Eukaryota</taxon>
        <taxon>Viridiplantae</taxon>
        <taxon>Streptophyta</taxon>
        <taxon>Embryophyta</taxon>
        <taxon>Tracheophyta</taxon>
        <taxon>Spermatophyta</taxon>
        <taxon>Magnoliopsida</taxon>
        <taxon>eudicotyledons</taxon>
        <taxon>Gunneridae</taxon>
        <taxon>Pentapetalae</taxon>
        <taxon>asterids</taxon>
        <taxon>campanulids</taxon>
        <taxon>Asterales</taxon>
        <taxon>Asteraceae</taxon>
        <taxon>Asteroideae</taxon>
        <taxon>Heliantheae alliance</taxon>
        <taxon>Tageteae</taxon>
        <taxon>Tagetes</taxon>
    </lineage>
</organism>
<sequence>MVVLANDGCHRAILGKRVVKLSGASFWAGGFGSIRVDCGQYDDNSWWQCGAVVVIEEKADNLMRIENDR</sequence>
<evidence type="ECO:0000313" key="2">
    <source>
        <dbReference type="Proteomes" id="UP001229421"/>
    </source>
</evidence>
<dbReference type="AlphaFoldDB" id="A0AAD8JX03"/>
<keyword evidence="2" id="KW-1185">Reference proteome</keyword>
<evidence type="ECO:0000313" key="1">
    <source>
        <dbReference type="EMBL" id="KAK1411383.1"/>
    </source>
</evidence>
<accession>A0AAD8JX03</accession>
<dbReference type="EMBL" id="JAUHHV010000010">
    <property type="protein sequence ID" value="KAK1411383.1"/>
    <property type="molecule type" value="Genomic_DNA"/>
</dbReference>
<name>A0AAD8JX03_TARER</name>
<protein>
    <submittedName>
        <fullName evidence="1">Uncharacterized protein</fullName>
    </submittedName>
</protein>
<gene>
    <name evidence="1" type="ORF">QVD17_37931</name>
</gene>
<reference evidence="1" key="1">
    <citation type="journal article" date="2023" name="bioRxiv">
        <title>Improved chromosome-level genome assembly for marigold (Tagetes erecta).</title>
        <authorList>
            <person name="Jiang F."/>
            <person name="Yuan L."/>
            <person name="Wang S."/>
            <person name="Wang H."/>
            <person name="Xu D."/>
            <person name="Wang A."/>
            <person name="Fan W."/>
        </authorList>
    </citation>
    <scope>NUCLEOTIDE SEQUENCE</scope>
    <source>
        <strain evidence="1">WSJ</strain>
        <tissue evidence="1">Leaf</tissue>
    </source>
</reference>
<proteinExistence type="predicted"/>